<dbReference type="Proteomes" id="UP000198727">
    <property type="component" value="Unassembled WGS sequence"/>
</dbReference>
<gene>
    <name evidence="2" type="ORF">SAMN05421810_102420</name>
</gene>
<feature type="transmembrane region" description="Helical" evidence="1">
    <location>
        <begin position="51"/>
        <end position="69"/>
    </location>
</feature>
<keyword evidence="1" id="KW-1133">Transmembrane helix</keyword>
<evidence type="ECO:0000313" key="2">
    <source>
        <dbReference type="EMBL" id="SFP38260.1"/>
    </source>
</evidence>
<protein>
    <submittedName>
        <fullName evidence="2">Uncharacterized protein</fullName>
    </submittedName>
</protein>
<feature type="transmembrane region" description="Helical" evidence="1">
    <location>
        <begin position="103"/>
        <end position="123"/>
    </location>
</feature>
<accession>A0A1I5PWQ4</accession>
<reference evidence="3" key="1">
    <citation type="submission" date="2016-10" db="EMBL/GenBank/DDBJ databases">
        <authorList>
            <person name="Varghese N."/>
            <person name="Submissions S."/>
        </authorList>
    </citation>
    <scope>NUCLEOTIDE SEQUENCE [LARGE SCALE GENOMIC DNA]</scope>
    <source>
        <strain evidence="3">CGMCC 4.5579</strain>
    </source>
</reference>
<name>A0A1I5PWQ4_9PSEU</name>
<keyword evidence="3" id="KW-1185">Reference proteome</keyword>
<dbReference type="RefSeq" id="WP_092529185.1">
    <property type="nucleotide sequence ID" value="NZ_FOWW01000002.1"/>
</dbReference>
<evidence type="ECO:0000256" key="1">
    <source>
        <dbReference type="SAM" id="Phobius"/>
    </source>
</evidence>
<dbReference type="EMBL" id="FOWW01000002">
    <property type="protein sequence ID" value="SFP38260.1"/>
    <property type="molecule type" value="Genomic_DNA"/>
</dbReference>
<organism evidence="2 3">
    <name type="scientific">Amycolatopsis arida</name>
    <dbReference type="NCBI Taxonomy" id="587909"/>
    <lineage>
        <taxon>Bacteria</taxon>
        <taxon>Bacillati</taxon>
        <taxon>Actinomycetota</taxon>
        <taxon>Actinomycetes</taxon>
        <taxon>Pseudonocardiales</taxon>
        <taxon>Pseudonocardiaceae</taxon>
        <taxon>Amycolatopsis</taxon>
    </lineage>
</organism>
<keyword evidence="1" id="KW-0812">Transmembrane</keyword>
<sequence>MRLLAGLCTLAGAVFAVLGMLRPWTDGQDASELAIAGLFGGEAGSAGYFDSVAFLLLLAVVAAVAGLLARSRTVLGLGLLLCLVPTVMWAVTRLEGLALPGLASGYTSTVVATGAFLLATLLLPRR</sequence>
<keyword evidence="1" id="KW-0472">Membrane</keyword>
<dbReference type="AlphaFoldDB" id="A0A1I5PWQ4"/>
<evidence type="ECO:0000313" key="3">
    <source>
        <dbReference type="Proteomes" id="UP000198727"/>
    </source>
</evidence>
<proteinExistence type="predicted"/>
<feature type="transmembrane region" description="Helical" evidence="1">
    <location>
        <begin position="74"/>
        <end position="91"/>
    </location>
</feature>